<evidence type="ECO:0000259" key="1">
    <source>
        <dbReference type="Pfam" id="PF00535"/>
    </source>
</evidence>
<dbReference type="SUPFAM" id="SSF53448">
    <property type="entry name" value="Nucleotide-diphospho-sugar transferases"/>
    <property type="match status" value="1"/>
</dbReference>
<protein>
    <submittedName>
        <fullName evidence="2">Predicted glycosyltransferase</fullName>
    </submittedName>
</protein>
<dbReference type="RefSeq" id="WP_012462903.1">
    <property type="nucleotide sequence ID" value="NC_010794.1"/>
</dbReference>
<sequence>MTVSLKNRVGIIVVTYNNERDLPPLADSLSRAIHKEYVKKIVFVDPGSQDQTLCLISSLFPEAAVIQLDNKGYGAALNTGIVYFKKDLPHFFFFLNADIEIPPHCFNNLLDEFIKNDLPSFPIGIMGPRILAPTPRGWARRKFKEKIVMGDPSRQAQKRLLLLRSFHPRSLPARKARSDRKSGEF</sequence>
<dbReference type="OrthoDB" id="9807778at2"/>
<name>B3DZK4_METI4</name>
<dbReference type="PANTHER" id="PTHR43646">
    <property type="entry name" value="GLYCOSYLTRANSFERASE"/>
    <property type="match status" value="1"/>
</dbReference>
<dbReference type="Gene3D" id="3.90.550.10">
    <property type="entry name" value="Spore Coat Polysaccharide Biosynthesis Protein SpsA, Chain A"/>
    <property type="match status" value="1"/>
</dbReference>
<accession>B3DZK4</accession>
<gene>
    <name evidence="2" type="ordered locus">Minf_0563</name>
</gene>
<dbReference type="eggNOG" id="COG1216">
    <property type="taxonomic scope" value="Bacteria"/>
</dbReference>
<evidence type="ECO:0000313" key="3">
    <source>
        <dbReference type="Proteomes" id="UP000009149"/>
    </source>
</evidence>
<reference evidence="2 3" key="1">
    <citation type="journal article" date="2008" name="Biol. Direct">
        <title>Complete genome sequence of the extremely acidophilic methanotroph isolate V4, Methylacidiphilum infernorum, a representative of the bacterial phylum Verrucomicrobia.</title>
        <authorList>
            <person name="Hou S."/>
            <person name="Makarova K.S."/>
            <person name="Saw J.H."/>
            <person name="Senin P."/>
            <person name="Ly B.V."/>
            <person name="Zhou Z."/>
            <person name="Ren Y."/>
            <person name="Wang J."/>
            <person name="Galperin M.Y."/>
            <person name="Omelchenko M.V."/>
            <person name="Wolf Y.I."/>
            <person name="Yutin N."/>
            <person name="Koonin E.V."/>
            <person name="Stott M.B."/>
            <person name="Mountain B.W."/>
            <person name="Crowe M.A."/>
            <person name="Smirnova A.V."/>
            <person name="Dunfield P.F."/>
            <person name="Feng L."/>
            <person name="Wang L."/>
            <person name="Alam M."/>
        </authorList>
    </citation>
    <scope>NUCLEOTIDE SEQUENCE [LARGE SCALE GENOMIC DNA]</scope>
    <source>
        <strain evidence="3">Isolate V4</strain>
    </source>
</reference>
<keyword evidence="2" id="KW-0808">Transferase</keyword>
<organism evidence="2 3">
    <name type="scientific">Methylacidiphilum infernorum (isolate V4)</name>
    <name type="common">Methylokorus infernorum (strain V4)</name>
    <dbReference type="NCBI Taxonomy" id="481448"/>
    <lineage>
        <taxon>Bacteria</taxon>
        <taxon>Pseudomonadati</taxon>
        <taxon>Verrucomicrobiota</taxon>
        <taxon>Methylacidiphilae</taxon>
        <taxon>Methylacidiphilales</taxon>
        <taxon>Methylacidiphilaceae</taxon>
        <taxon>Methylacidiphilum (ex Ratnadevi et al. 2023)</taxon>
    </lineage>
</organism>
<feature type="domain" description="Glycosyltransferase 2-like" evidence="1">
    <location>
        <begin position="11"/>
        <end position="118"/>
    </location>
</feature>
<evidence type="ECO:0000313" key="2">
    <source>
        <dbReference type="EMBL" id="ACD82621.1"/>
    </source>
</evidence>
<dbReference type="InterPro" id="IPR029044">
    <property type="entry name" value="Nucleotide-diphossugar_trans"/>
</dbReference>
<proteinExistence type="predicted"/>
<dbReference type="HOGENOM" id="CLU_1459710_0_0_0"/>
<dbReference type="Proteomes" id="UP000009149">
    <property type="component" value="Chromosome"/>
</dbReference>
<dbReference type="GO" id="GO:0016740">
    <property type="term" value="F:transferase activity"/>
    <property type="evidence" value="ECO:0007669"/>
    <property type="project" value="UniProtKB-KW"/>
</dbReference>
<dbReference type="PANTHER" id="PTHR43646:SF6">
    <property type="entry name" value="PRE-MYCOFACTOCIN GLYCOSYLTRANSFERASE"/>
    <property type="match status" value="1"/>
</dbReference>
<dbReference type="Pfam" id="PF00535">
    <property type="entry name" value="Glycos_transf_2"/>
    <property type="match status" value="1"/>
</dbReference>
<dbReference type="STRING" id="481448.Minf_0563"/>
<dbReference type="KEGG" id="min:Minf_0563"/>
<dbReference type="InterPro" id="IPR001173">
    <property type="entry name" value="Glyco_trans_2-like"/>
</dbReference>
<dbReference type="AlphaFoldDB" id="B3DZK4"/>
<dbReference type="EMBL" id="CP000975">
    <property type="protein sequence ID" value="ACD82621.1"/>
    <property type="molecule type" value="Genomic_DNA"/>
</dbReference>